<dbReference type="eggNOG" id="KOG2417">
    <property type="taxonomic scope" value="Eukaryota"/>
</dbReference>
<evidence type="ECO:0000313" key="9">
    <source>
        <dbReference type="EMBL" id="ACO67894.1"/>
    </source>
</evidence>
<keyword evidence="2 6" id="KW-0812">Transmembrane</keyword>
<dbReference type="FunCoup" id="C1EIP0">
    <property type="interactions" value="1694"/>
</dbReference>
<evidence type="ECO:0000313" key="10">
    <source>
        <dbReference type="Proteomes" id="UP000002009"/>
    </source>
</evidence>
<feature type="transmembrane region" description="Helical" evidence="6">
    <location>
        <begin position="242"/>
        <end position="262"/>
    </location>
</feature>
<dbReference type="KEGG" id="mis:MICPUN_109606"/>
<keyword evidence="3 6" id="KW-1133">Transmembrane helix</keyword>
<feature type="domain" description="Golgi pH regulator conserved" evidence="8">
    <location>
        <begin position="4"/>
        <end position="67"/>
    </location>
</feature>
<dbReference type="GO" id="GO:0010427">
    <property type="term" value="F:abscisic acid binding"/>
    <property type="evidence" value="ECO:0007669"/>
    <property type="project" value="TreeGrafter"/>
</dbReference>
<evidence type="ECO:0000256" key="5">
    <source>
        <dbReference type="SAM" id="Coils"/>
    </source>
</evidence>
<dbReference type="PANTHER" id="PTHR15948">
    <property type="entry name" value="G-PROTEIN COUPLED RECEPTOR 89-RELATED"/>
    <property type="match status" value="1"/>
</dbReference>
<keyword evidence="4 6" id="KW-0472">Membrane</keyword>
<feature type="transmembrane region" description="Helical" evidence="6">
    <location>
        <begin position="12"/>
        <end position="32"/>
    </location>
</feature>
<dbReference type="InterPro" id="IPR025969">
    <property type="entry name" value="ABA_GPCR_dom"/>
</dbReference>
<dbReference type="GO" id="GO:0016020">
    <property type="term" value="C:membrane"/>
    <property type="evidence" value="ECO:0007669"/>
    <property type="project" value="UniProtKB-SubCell"/>
</dbReference>
<evidence type="ECO:0008006" key="11">
    <source>
        <dbReference type="Google" id="ProtNLM"/>
    </source>
</evidence>
<evidence type="ECO:0000256" key="4">
    <source>
        <dbReference type="ARBA" id="ARBA00023136"/>
    </source>
</evidence>
<dbReference type="InParanoid" id="C1EIP0"/>
<dbReference type="RefSeq" id="XP_002506636.1">
    <property type="nucleotide sequence ID" value="XM_002506590.1"/>
</dbReference>
<dbReference type="OrthoDB" id="264392at2759"/>
<feature type="transmembrane region" description="Helical" evidence="6">
    <location>
        <begin position="162"/>
        <end position="183"/>
    </location>
</feature>
<dbReference type="InterPro" id="IPR022535">
    <property type="entry name" value="Golgi_pH-regulator_cons_dom"/>
</dbReference>
<name>C1EIP0_MICCC</name>
<sequence>MLTAEQAVKRVGTIGVVLLAVLSGFGAVNFPYTTLSLFARHVGDAETAALERRLVQATETVVQRKKKEVLLRIELREASGNDRVLSGGDAGQAATWGGYLGGLWRRRPGRASGLVQRLALLESEIQAMEQVCRSLFSELHEVKTARGRAVESRTAWGKVKNAAGIAMAAVCAWRVVTGLYHLVFKRQLRTDPITAALSVLITTKTKVDYVDPKVLSQYLSLLFIGFLVANSMRNFVYALNRLFFAVGGGGGGTSTFLVLFVAEMQGLYFLSSVLLIRNSLPDRYRGFIDEAMGADNLEFSFYQNFYDLIFLTSSLLTCMLLWASRSVASGGEHGGGSKYDVSHRTSLLCGVGATTDEDLQIKQKI</sequence>
<dbReference type="PANTHER" id="PTHR15948:SF0">
    <property type="entry name" value="GOLGI PH REGULATOR A-RELATED"/>
    <property type="match status" value="1"/>
</dbReference>
<accession>C1EIP0</accession>
<dbReference type="GeneID" id="8249569"/>
<feature type="transmembrane region" description="Helical" evidence="6">
    <location>
        <begin position="214"/>
        <end position="230"/>
    </location>
</feature>
<keyword evidence="5" id="KW-0175">Coiled coil</keyword>
<dbReference type="OMA" id="IEIGVHW"/>
<evidence type="ECO:0000259" key="8">
    <source>
        <dbReference type="Pfam" id="PF12537"/>
    </source>
</evidence>
<feature type="domain" description="Abscisic acid G-protein coupled receptor-like" evidence="7">
    <location>
        <begin position="152"/>
        <end position="325"/>
    </location>
</feature>
<evidence type="ECO:0000259" key="7">
    <source>
        <dbReference type="Pfam" id="PF12430"/>
    </source>
</evidence>
<feature type="transmembrane region" description="Helical" evidence="6">
    <location>
        <begin position="305"/>
        <end position="323"/>
    </location>
</feature>
<feature type="coiled-coil region" evidence="5">
    <location>
        <begin position="111"/>
        <end position="138"/>
    </location>
</feature>
<dbReference type="Pfam" id="PF12537">
    <property type="entry name" value="GPHR_N"/>
    <property type="match status" value="1"/>
</dbReference>
<reference evidence="9 10" key="1">
    <citation type="journal article" date="2009" name="Science">
        <title>Green evolution and dynamic adaptations revealed by genomes of the marine picoeukaryotes Micromonas.</title>
        <authorList>
            <person name="Worden A.Z."/>
            <person name="Lee J.H."/>
            <person name="Mock T."/>
            <person name="Rouze P."/>
            <person name="Simmons M.P."/>
            <person name="Aerts A.L."/>
            <person name="Allen A.E."/>
            <person name="Cuvelier M.L."/>
            <person name="Derelle E."/>
            <person name="Everett M.V."/>
            <person name="Foulon E."/>
            <person name="Grimwood J."/>
            <person name="Gundlach H."/>
            <person name="Henrissat B."/>
            <person name="Napoli C."/>
            <person name="McDonald S.M."/>
            <person name="Parker M.S."/>
            <person name="Rombauts S."/>
            <person name="Salamov A."/>
            <person name="Von Dassow P."/>
            <person name="Badger J.H."/>
            <person name="Coutinho P.M."/>
            <person name="Demir E."/>
            <person name="Dubchak I."/>
            <person name="Gentemann C."/>
            <person name="Eikrem W."/>
            <person name="Gready J.E."/>
            <person name="John U."/>
            <person name="Lanier W."/>
            <person name="Lindquist E.A."/>
            <person name="Lucas S."/>
            <person name="Mayer K.F."/>
            <person name="Moreau H."/>
            <person name="Not F."/>
            <person name="Otillar R."/>
            <person name="Panaud O."/>
            <person name="Pangilinan J."/>
            <person name="Paulsen I."/>
            <person name="Piegu B."/>
            <person name="Poliakov A."/>
            <person name="Robbens S."/>
            <person name="Schmutz J."/>
            <person name="Toulza E."/>
            <person name="Wyss T."/>
            <person name="Zelensky A."/>
            <person name="Zhou K."/>
            <person name="Armbrust E.V."/>
            <person name="Bhattacharya D."/>
            <person name="Goodenough U.W."/>
            <person name="Van de Peer Y."/>
            <person name="Grigoriev I.V."/>
        </authorList>
    </citation>
    <scope>NUCLEOTIDE SEQUENCE [LARGE SCALE GENOMIC DNA]</scope>
    <source>
        <strain evidence="10">RCC299 / NOUM17</strain>
    </source>
</reference>
<proteinExistence type="predicted"/>
<evidence type="ECO:0000256" key="2">
    <source>
        <dbReference type="ARBA" id="ARBA00022692"/>
    </source>
</evidence>
<protein>
    <recommendedName>
        <fullName evidence="11">Abscisic acid G-protein coupled receptor-like domain-containing protein</fullName>
    </recommendedName>
</protein>
<keyword evidence="10" id="KW-1185">Reference proteome</keyword>
<dbReference type="InterPro" id="IPR015672">
    <property type="entry name" value="GPHR/GTG"/>
</dbReference>
<evidence type="ECO:0000256" key="3">
    <source>
        <dbReference type="ARBA" id="ARBA00022989"/>
    </source>
</evidence>
<dbReference type="EMBL" id="CP001334">
    <property type="protein sequence ID" value="ACO67894.1"/>
    <property type="molecule type" value="Genomic_DNA"/>
</dbReference>
<dbReference type="Pfam" id="PF12430">
    <property type="entry name" value="ABA_GPCR"/>
    <property type="match status" value="1"/>
</dbReference>
<gene>
    <name evidence="9" type="ORF">MICPUN_109606</name>
</gene>
<organism evidence="9 10">
    <name type="scientific">Micromonas commoda (strain RCC299 / NOUM17 / CCMP2709)</name>
    <name type="common">Picoplanktonic green alga</name>
    <dbReference type="NCBI Taxonomy" id="296587"/>
    <lineage>
        <taxon>Eukaryota</taxon>
        <taxon>Viridiplantae</taxon>
        <taxon>Chlorophyta</taxon>
        <taxon>Mamiellophyceae</taxon>
        <taxon>Mamiellales</taxon>
        <taxon>Mamiellaceae</taxon>
        <taxon>Micromonas</taxon>
    </lineage>
</organism>
<dbReference type="AlphaFoldDB" id="C1EIP0"/>
<evidence type="ECO:0000256" key="1">
    <source>
        <dbReference type="ARBA" id="ARBA00004141"/>
    </source>
</evidence>
<dbReference type="GO" id="GO:0009737">
    <property type="term" value="P:response to abscisic acid"/>
    <property type="evidence" value="ECO:0007669"/>
    <property type="project" value="TreeGrafter"/>
</dbReference>
<evidence type="ECO:0000256" key="6">
    <source>
        <dbReference type="SAM" id="Phobius"/>
    </source>
</evidence>
<comment type="subcellular location">
    <subcellularLocation>
        <location evidence="1">Membrane</location>
        <topology evidence="1">Multi-pass membrane protein</topology>
    </subcellularLocation>
</comment>
<dbReference type="Proteomes" id="UP000002009">
    <property type="component" value="Chromosome 16"/>
</dbReference>